<dbReference type="Pfam" id="PF10150">
    <property type="entry name" value="RNase_E_G"/>
    <property type="match status" value="1"/>
</dbReference>
<dbReference type="PANTHER" id="PTHR30001">
    <property type="entry name" value="RIBONUCLEASE"/>
    <property type="match status" value="1"/>
</dbReference>
<keyword evidence="3 8" id="KW-0378">Hydrolase</keyword>
<dbReference type="InterPro" id="IPR004659">
    <property type="entry name" value="RNase_E/G"/>
</dbReference>
<dbReference type="PROSITE" id="PS50126">
    <property type="entry name" value="S1"/>
    <property type="match status" value="1"/>
</dbReference>
<dbReference type="InterPro" id="IPR019307">
    <property type="entry name" value="RNA-bd_AU-1/RNase_E/G"/>
</dbReference>
<dbReference type="EC" id="3.1.26.-" evidence="8"/>
<proteinExistence type="predicted"/>
<dbReference type="Gene3D" id="2.40.50.140">
    <property type="entry name" value="Nucleic acid-binding proteins"/>
    <property type="match status" value="1"/>
</dbReference>
<dbReference type="GO" id="GO:0003723">
    <property type="term" value="F:RNA binding"/>
    <property type="evidence" value="ECO:0007669"/>
    <property type="project" value="UniProtKB-KW"/>
</dbReference>
<dbReference type="PANTHER" id="PTHR30001:SF0">
    <property type="entry name" value="RIBONUCLEASE G"/>
    <property type="match status" value="1"/>
</dbReference>
<protein>
    <submittedName>
        <fullName evidence="8">Ribonuclease G</fullName>
        <ecNumber evidence="8">3.1.26.-</ecNumber>
    </submittedName>
</protein>
<comment type="cofactor">
    <cofactor evidence="1">
        <name>Mg(2+)</name>
        <dbReference type="ChEBI" id="CHEBI:18420"/>
    </cofactor>
</comment>
<keyword evidence="5" id="KW-0694">RNA-binding</keyword>
<dbReference type="GO" id="GO:0016787">
    <property type="term" value="F:hydrolase activity"/>
    <property type="evidence" value="ECO:0007669"/>
    <property type="project" value="UniProtKB-KW"/>
</dbReference>
<dbReference type="GO" id="GO:0004540">
    <property type="term" value="F:RNA nuclease activity"/>
    <property type="evidence" value="ECO:0007669"/>
    <property type="project" value="InterPro"/>
</dbReference>
<evidence type="ECO:0000313" key="9">
    <source>
        <dbReference type="Proteomes" id="UP000789845"/>
    </source>
</evidence>
<dbReference type="GO" id="GO:0006364">
    <property type="term" value="P:rRNA processing"/>
    <property type="evidence" value="ECO:0007669"/>
    <property type="project" value="TreeGrafter"/>
</dbReference>
<comment type="caution">
    <text evidence="8">The sequence shown here is derived from an EMBL/GenBank/DDBJ whole genome shotgun (WGS) entry which is preliminary data.</text>
</comment>
<gene>
    <name evidence="8" type="primary">rng</name>
    <name evidence="8" type="ORF">NEOCIP111885_01636</name>
</gene>
<evidence type="ECO:0000259" key="7">
    <source>
        <dbReference type="PROSITE" id="PS50126"/>
    </source>
</evidence>
<evidence type="ECO:0000256" key="1">
    <source>
        <dbReference type="ARBA" id="ARBA00001946"/>
    </source>
</evidence>
<dbReference type="SMART" id="SM00316">
    <property type="entry name" value="S1"/>
    <property type="match status" value="1"/>
</dbReference>
<keyword evidence="6" id="KW-0175">Coiled coil</keyword>
<dbReference type="CDD" id="cd04453">
    <property type="entry name" value="S1_RNase_E"/>
    <property type="match status" value="1"/>
</dbReference>
<dbReference type="InterPro" id="IPR012340">
    <property type="entry name" value="NA-bd_OB-fold"/>
</dbReference>
<feature type="coiled-coil region" evidence="6">
    <location>
        <begin position="166"/>
        <end position="193"/>
    </location>
</feature>
<dbReference type="NCBIfam" id="TIGR00757">
    <property type="entry name" value="RNaseEG"/>
    <property type="match status" value="1"/>
</dbReference>
<evidence type="ECO:0000313" key="8">
    <source>
        <dbReference type="EMBL" id="CAG9607944.1"/>
    </source>
</evidence>
<organism evidence="8 9">
    <name type="scientific">Pseudoneobacillus rhizosphaerae</name>
    <dbReference type="NCBI Taxonomy" id="2880968"/>
    <lineage>
        <taxon>Bacteria</taxon>
        <taxon>Bacillati</taxon>
        <taxon>Bacillota</taxon>
        <taxon>Bacilli</taxon>
        <taxon>Bacillales</taxon>
        <taxon>Bacillaceae</taxon>
        <taxon>Pseudoneobacillus</taxon>
    </lineage>
</organism>
<keyword evidence="2" id="KW-0479">Metal-binding</keyword>
<dbReference type="Gene3D" id="3.40.1260.20">
    <property type="entry name" value="Ribonuclease E, catalytic domain"/>
    <property type="match status" value="1"/>
</dbReference>
<evidence type="ECO:0000256" key="5">
    <source>
        <dbReference type="ARBA" id="ARBA00022884"/>
    </source>
</evidence>
<reference evidence="8" key="1">
    <citation type="submission" date="2021-10" db="EMBL/GenBank/DDBJ databases">
        <authorList>
            <person name="Criscuolo A."/>
        </authorList>
    </citation>
    <scope>NUCLEOTIDE SEQUENCE</scope>
    <source>
        <strain evidence="8">CIP111885</strain>
    </source>
</reference>
<evidence type="ECO:0000256" key="6">
    <source>
        <dbReference type="SAM" id="Coils"/>
    </source>
</evidence>
<keyword evidence="4" id="KW-0460">Magnesium</keyword>
<dbReference type="GO" id="GO:0005737">
    <property type="term" value="C:cytoplasm"/>
    <property type="evidence" value="ECO:0007669"/>
    <property type="project" value="TreeGrafter"/>
</dbReference>
<dbReference type="EMBL" id="CAKJTG010000008">
    <property type="protein sequence ID" value="CAG9607944.1"/>
    <property type="molecule type" value="Genomic_DNA"/>
</dbReference>
<evidence type="ECO:0000256" key="2">
    <source>
        <dbReference type="ARBA" id="ARBA00022723"/>
    </source>
</evidence>
<dbReference type="Proteomes" id="UP000789845">
    <property type="component" value="Unassembled WGS sequence"/>
</dbReference>
<sequence length="484" mass="54628">MVKIIVNYATSEKRYVFIESKKVTKLFVDQPIQQSLVGNIYLGIVTKVLPGMNAAFIDIGEEKQGFLHRDKLASFIQASKDNQQKPISSFVHQGERIVVQVEKDPTGTKGPRLTGVPELQGENLIYMPHGGFVATSQKIDSSLKRDELKAFGESLVEQQEGLIFRTNSAKANTAEIEVELSELRQKYKLLQKEAILCRGPQLLERKDLFLSQLADDLNTVSEGELWVDELSLKQELAKILSQKRLEGKISLHFYHEKENIFSAMAVANEVEKALKRVVWLDSGACIVFDETEALTVIDVNSGKFVGKTNRERTVHQVNIEAAVEAARQITLRDLGGMILIDFIDMKHDSERDSIINVLEKALKKDSKKTRIIGFTELGILQLTRRKTKPSFSETLHQKCTTCGGTGRVYSAESVAFQLERELWEYRNTDCEVIEVTTTEAVYGLFSCEQAIHLERLEETTGIKIRFSCVENCKPFYEITKLGSL</sequence>
<name>A0A9C7G8K2_9BACI</name>
<dbReference type="AlphaFoldDB" id="A0A9C7G8K2"/>
<dbReference type="GO" id="GO:0046872">
    <property type="term" value="F:metal ion binding"/>
    <property type="evidence" value="ECO:0007669"/>
    <property type="project" value="UniProtKB-KW"/>
</dbReference>
<evidence type="ECO:0000256" key="4">
    <source>
        <dbReference type="ARBA" id="ARBA00022842"/>
    </source>
</evidence>
<feature type="domain" description="S1 motif" evidence="7">
    <location>
        <begin position="38"/>
        <end position="101"/>
    </location>
</feature>
<dbReference type="InterPro" id="IPR003029">
    <property type="entry name" value="S1_domain"/>
</dbReference>
<accession>A0A9C7G8K2</accession>
<dbReference type="SUPFAM" id="SSF50249">
    <property type="entry name" value="Nucleic acid-binding proteins"/>
    <property type="match status" value="1"/>
</dbReference>
<evidence type="ECO:0000256" key="3">
    <source>
        <dbReference type="ARBA" id="ARBA00022801"/>
    </source>
</evidence>
<keyword evidence="9" id="KW-1185">Reference proteome</keyword>